<protein>
    <recommendedName>
        <fullName evidence="3">EF-hand domain-containing protein</fullName>
    </recommendedName>
</protein>
<dbReference type="GO" id="GO:0005509">
    <property type="term" value="F:calcium ion binding"/>
    <property type="evidence" value="ECO:0000318"/>
    <property type="project" value="GO_Central"/>
</dbReference>
<dbReference type="Gramene" id="PNW82631">
    <property type="protein sequence ID" value="PNW82631"/>
    <property type="gene ID" value="CHLRE_06g287000v5"/>
</dbReference>
<sequence length="400" mass="43903">MERGQCSFGTGKKRVGAAWPLLVVTRSIQTPGTLASDVQRELDVRGGRHPAAVKQPLKPLQQPAASTQSDTARGGSDTSLVSGAVDMASTLADTALNNGAKMMESLPLDSVTGGGVHHKAGHKDVLSSRIAAGEVAAAPAGAGYGNNMGSAPPAPPDLVSAQQDNKPVYGIPQYPATMEFRPPEGLDKVIPNPGMPRANKAISRERPDGDPRAPADRTVLQQHVMFWDRDNDGVIYPLDTFIGFRRLGFNLIISALAVPFIHLSFSYPTLKGWLPDPRLPIYLDQIHRTKHGSDSEVFDTEGRFVPEKFEEIFSKFDKDHKGGLGWKDIQQMVYNNMNINDPTGWIAERLEWWVTYLLLRDHKGLVSKEKIRGVYDGTVWEVVAAEVEARKNRRSAYKCE</sequence>
<proteinExistence type="inferred from homology"/>
<evidence type="ECO:0000259" key="3">
    <source>
        <dbReference type="PROSITE" id="PS50222"/>
    </source>
</evidence>
<feature type="domain" description="EF-hand" evidence="3">
    <location>
        <begin position="304"/>
        <end position="339"/>
    </location>
</feature>
<dbReference type="AlphaFoldDB" id="A0A2K3DQ17"/>
<feature type="region of interest" description="Disordered" evidence="2">
    <location>
        <begin position="51"/>
        <end position="77"/>
    </location>
</feature>
<gene>
    <name evidence="4" type="ORF">CHLRE_06g287000v5</name>
</gene>
<dbReference type="GeneID" id="5721026"/>
<dbReference type="Pfam" id="PF05042">
    <property type="entry name" value="Caleosin"/>
    <property type="match status" value="1"/>
</dbReference>
<dbReference type="Proteomes" id="UP000006906">
    <property type="component" value="Chromosome 6"/>
</dbReference>
<dbReference type="OrthoDB" id="640742at2759"/>
<name>A0A2K3DQ17_CHLRE</name>
<organism evidence="4 5">
    <name type="scientific">Chlamydomonas reinhardtii</name>
    <name type="common">Chlamydomonas smithii</name>
    <dbReference type="NCBI Taxonomy" id="3055"/>
    <lineage>
        <taxon>Eukaryota</taxon>
        <taxon>Viridiplantae</taxon>
        <taxon>Chlorophyta</taxon>
        <taxon>core chlorophytes</taxon>
        <taxon>Chlorophyceae</taxon>
        <taxon>CS clade</taxon>
        <taxon>Chlamydomonadales</taxon>
        <taxon>Chlamydomonadaceae</taxon>
        <taxon>Chlamydomonas</taxon>
    </lineage>
</organism>
<dbReference type="InParanoid" id="A0A2K3DQ17"/>
<dbReference type="STRING" id="3055.A0A2K3DQ17"/>
<dbReference type="GO" id="GO:0004497">
    <property type="term" value="F:monooxygenase activity"/>
    <property type="evidence" value="ECO:0000318"/>
    <property type="project" value="GO_Central"/>
</dbReference>
<reference evidence="4 5" key="1">
    <citation type="journal article" date="2007" name="Science">
        <title>The Chlamydomonas genome reveals the evolution of key animal and plant functions.</title>
        <authorList>
            <person name="Merchant S.S."/>
            <person name="Prochnik S.E."/>
            <person name="Vallon O."/>
            <person name="Harris E.H."/>
            <person name="Karpowicz S.J."/>
            <person name="Witman G.B."/>
            <person name="Terry A."/>
            <person name="Salamov A."/>
            <person name="Fritz-Laylin L.K."/>
            <person name="Marechal-Drouard L."/>
            <person name="Marshall W.F."/>
            <person name="Qu L.H."/>
            <person name="Nelson D.R."/>
            <person name="Sanderfoot A.A."/>
            <person name="Spalding M.H."/>
            <person name="Kapitonov V.V."/>
            <person name="Ren Q."/>
            <person name="Ferris P."/>
            <person name="Lindquist E."/>
            <person name="Shapiro H."/>
            <person name="Lucas S.M."/>
            <person name="Grimwood J."/>
            <person name="Schmutz J."/>
            <person name="Cardol P."/>
            <person name="Cerutti H."/>
            <person name="Chanfreau G."/>
            <person name="Chen C.L."/>
            <person name="Cognat V."/>
            <person name="Croft M.T."/>
            <person name="Dent R."/>
            <person name="Dutcher S."/>
            <person name="Fernandez E."/>
            <person name="Fukuzawa H."/>
            <person name="Gonzalez-Ballester D."/>
            <person name="Gonzalez-Halphen D."/>
            <person name="Hallmann A."/>
            <person name="Hanikenne M."/>
            <person name="Hippler M."/>
            <person name="Inwood W."/>
            <person name="Jabbari K."/>
            <person name="Kalanon M."/>
            <person name="Kuras R."/>
            <person name="Lefebvre P.A."/>
            <person name="Lemaire S.D."/>
            <person name="Lobanov A.V."/>
            <person name="Lohr M."/>
            <person name="Manuell A."/>
            <person name="Meier I."/>
            <person name="Mets L."/>
            <person name="Mittag M."/>
            <person name="Mittelmeier T."/>
            <person name="Moroney J.V."/>
            <person name="Moseley J."/>
            <person name="Napoli C."/>
            <person name="Nedelcu A.M."/>
            <person name="Niyogi K."/>
            <person name="Novoselov S.V."/>
            <person name="Paulsen I.T."/>
            <person name="Pazour G."/>
            <person name="Purton S."/>
            <person name="Ral J.P."/>
            <person name="Riano-Pachon D.M."/>
            <person name="Riekhof W."/>
            <person name="Rymarquis L."/>
            <person name="Schroda M."/>
            <person name="Stern D."/>
            <person name="Umen J."/>
            <person name="Willows R."/>
            <person name="Wilson N."/>
            <person name="Zimmer S.L."/>
            <person name="Allmer J."/>
            <person name="Balk J."/>
            <person name="Bisova K."/>
            <person name="Chen C.J."/>
            <person name="Elias M."/>
            <person name="Gendler K."/>
            <person name="Hauser C."/>
            <person name="Lamb M.R."/>
            <person name="Ledford H."/>
            <person name="Long J.C."/>
            <person name="Minagawa J."/>
            <person name="Page M.D."/>
            <person name="Pan J."/>
            <person name="Pootakham W."/>
            <person name="Roje S."/>
            <person name="Rose A."/>
            <person name="Stahlberg E."/>
            <person name="Terauchi A.M."/>
            <person name="Yang P."/>
            <person name="Ball S."/>
            <person name="Bowler C."/>
            <person name="Dieckmann C.L."/>
            <person name="Gladyshev V.N."/>
            <person name="Green P."/>
            <person name="Jorgensen R."/>
            <person name="Mayfield S."/>
            <person name="Mueller-Roeber B."/>
            <person name="Rajamani S."/>
            <person name="Sayre R.T."/>
            <person name="Brokstein P."/>
            <person name="Dubchak I."/>
            <person name="Goodstein D."/>
            <person name="Hornick L."/>
            <person name="Huang Y.W."/>
            <person name="Jhaveri J."/>
            <person name="Luo Y."/>
            <person name="Martinez D."/>
            <person name="Ngau W.C."/>
            <person name="Otillar B."/>
            <person name="Poliakov A."/>
            <person name="Porter A."/>
            <person name="Szajkowski L."/>
            <person name="Werner G."/>
            <person name="Zhou K."/>
            <person name="Grigoriev I.V."/>
            <person name="Rokhsar D.S."/>
            <person name="Grossman A.R."/>
        </authorList>
    </citation>
    <scope>NUCLEOTIDE SEQUENCE [LARGE SCALE GENOMIC DNA]</scope>
    <source>
        <strain evidence="5">CC-503</strain>
    </source>
</reference>
<evidence type="ECO:0000256" key="2">
    <source>
        <dbReference type="SAM" id="MobiDB-lite"/>
    </source>
</evidence>
<evidence type="ECO:0000256" key="1">
    <source>
        <dbReference type="ARBA" id="ARBA00006765"/>
    </source>
</evidence>
<dbReference type="KEGG" id="cre:CHLRE_06g287000v5"/>
<dbReference type="EMBL" id="CM008967">
    <property type="protein sequence ID" value="PNW82631.1"/>
    <property type="molecule type" value="Genomic_DNA"/>
</dbReference>
<evidence type="ECO:0000313" key="4">
    <source>
        <dbReference type="EMBL" id="PNW82631.1"/>
    </source>
</evidence>
<dbReference type="FunCoup" id="A0A2K3DQ17">
    <property type="interactions" value="73"/>
</dbReference>
<dbReference type="PROSITE" id="PS50222">
    <property type="entry name" value="EF_HAND_2"/>
    <property type="match status" value="1"/>
</dbReference>
<dbReference type="InterPro" id="IPR011992">
    <property type="entry name" value="EF-hand-dom_pair"/>
</dbReference>
<accession>A0A2K3DQ17</accession>
<dbReference type="InterPro" id="IPR002048">
    <property type="entry name" value="EF_hand_dom"/>
</dbReference>
<dbReference type="PANTHER" id="PTHR31495:SF0">
    <property type="entry name" value="BINDING PROTEIN CALEOSIN, PUTATIVE (AFU_ORTHOLOGUE AFUA_5G13750)-RELATED"/>
    <property type="match status" value="1"/>
</dbReference>
<dbReference type="InterPro" id="IPR007736">
    <property type="entry name" value="Caleosin-related"/>
</dbReference>
<dbReference type="SUPFAM" id="SSF47473">
    <property type="entry name" value="EF-hand"/>
    <property type="match status" value="1"/>
</dbReference>
<feature type="compositionally biased region" description="Polar residues" evidence="2">
    <location>
        <begin position="63"/>
        <end position="77"/>
    </location>
</feature>
<keyword evidence="5" id="KW-1185">Reference proteome</keyword>
<dbReference type="PANTHER" id="PTHR31495">
    <property type="entry name" value="PEROXYGENASE 3-RELATED"/>
    <property type="match status" value="1"/>
</dbReference>
<dbReference type="RefSeq" id="XP_042924063.1">
    <property type="nucleotide sequence ID" value="XM_043063357.1"/>
</dbReference>
<comment type="similarity">
    <text evidence="1">Belongs to the caleosin family.</text>
</comment>
<evidence type="ECO:0000313" key="5">
    <source>
        <dbReference type="Proteomes" id="UP000006906"/>
    </source>
</evidence>